<evidence type="ECO:0000313" key="3">
    <source>
        <dbReference type="EMBL" id="KXH69265.1"/>
    </source>
</evidence>
<keyword evidence="4" id="KW-1185">Reference proteome</keyword>
<evidence type="ECO:0000256" key="2">
    <source>
        <dbReference type="SAM" id="SignalP"/>
    </source>
</evidence>
<reference evidence="3 4" key="1">
    <citation type="submission" date="2014-02" db="EMBL/GenBank/DDBJ databases">
        <title>The genome sequence of Colletotrichum salicis CBS 607.94.</title>
        <authorList>
            <person name="Baroncelli R."/>
            <person name="Thon M.R."/>
        </authorList>
    </citation>
    <scope>NUCLEOTIDE SEQUENCE [LARGE SCALE GENOMIC DNA]</scope>
    <source>
        <strain evidence="3 4">CBS 607.94</strain>
    </source>
</reference>
<evidence type="ECO:0000256" key="1">
    <source>
        <dbReference type="SAM" id="MobiDB-lite"/>
    </source>
</evidence>
<comment type="caution">
    <text evidence="3">The sequence shown here is derived from an EMBL/GenBank/DDBJ whole genome shotgun (WGS) entry which is preliminary data.</text>
</comment>
<sequence>MRFSLFTLFSYVASVLAGRYIVFLAPATDIDQFVDKLRLRDSDLKVITKWNNPAPGLYGVVVDTNVWNAWSLRKFREVRLVEEDRIITLPPMPTAGLPAEPEDTPFPLPGWS</sequence>
<feature type="region of interest" description="Disordered" evidence="1">
    <location>
        <begin position="92"/>
        <end position="112"/>
    </location>
</feature>
<dbReference type="EMBL" id="JFFI01000140">
    <property type="protein sequence ID" value="KXH69265.1"/>
    <property type="molecule type" value="Genomic_DNA"/>
</dbReference>
<organism evidence="3 4">
    <name type="scientific">Colletotrichum salicis</name>
    <dbReference type="NCBI Taxonomy" id="1209931"/>
    <lineage>
        <taxon>Eukaryota</taxon>
        <taxon>Fungi</taxon>
        <taxon>Dikarya</taxon>
        <taxon>Ascomycota</taxon>
        <taxon>Pezizomycotina</taxon>
        <taxon>Sordariomycetes</taxon>
        <taxon>Hypocreomycetidae</taxon>
        <taxon>Glomerellales</taxon>
        <taxon>Glomerellaceae</taxon>
        <taxon>Colletotrichum</taxon>
        <taxon>Colletotrichum acutatum species complex</taxon>
    </lineage>
</organism>
<feature type="signal peptide" evidence="2">
    <location>
        <begin position="1"/>
        <end position="17"/>
    </location>
</feature>
<evidence type="ECO:0000313" key="4">
    <source>
        <dbReference type="Proteomes" id="UP000070121"/>
    </source>
</evidence>
<feature type="chain" id="PRO_5007805871" evidence="2">
    <location>
        <begin position="18"/>
        <end position="112"/>
    </location>
</feature>
<dbReference type="Proteomes" id="UP000070121">
    <property type="component" value="Unassembled WGS sequence"/>
</dbReference>
<proteinExistence type="predicted"/>
<accession>A0A135V9J3</accession>
<dbReference type="AlphaFoldDB" id="A0A135V9J3"/>
<name>A0A135V9J3_9PEZI</name>
<protein>
    <submittedName>
        <fullName evidence="3">Uncharacterized protein</fullName>
    </submittedName>
</protein>
<keyword evidence="2" id="KW-0732">Signal</keyword>
<gene>
    <name evidence="3" type="ORF">CSAL01_01743</name>
</gene>
<dbReference type="OrthoDB" id="4804533at2759"/>